<reference evidence="1" key="1">
    <citation type="submission" date="2020-11" db="EMBL/GenBank/DDBJ databases">
        <authorList>
            <consortium name="DOE Joint Genome Institute"/>
            <person name="Ahrendt S."/>
            <person name="Riley R."/>
            <person name="Andreopoulos W."/>
            <person name="Labutti K."/>
            <person name="Pangilinan J."/>
            <person name="Ruiz-Duenas F.J."/>
            <person name="Barrasa J.M."/>
            <person name="Sanchez-Garcia M."/>
            <person name="Camarero S."/>
            <person name="Miyauchi S."/>
            <person name="Serrano A."/>
            <person name="Linde D."/>
            <person name="Babiker R."/>
            <person name="Drula E."/>
            <person name="Ayuso-Fernandez I."/>
            <person name="Pacheco R."/>
            <person name="Padilla G."/>
            <person name="Ferreira P."/>
            <person name="Barriuso J."/>
            <person name="Kellner H."/>
            <person name="Castanera R."/>
            <person name="Alfaro M."/>
            <person name="Ramirez L."/>
            <person name="Pisabarro A.G."/>
            <person name="Kuo A."/>
            <person name="Tritt A."/>
            <person name="Lipzen A."/>
            <person name="He G."/>
            <person name="Yan M."/>
            <person name="Ng V."/>
            <person name="Cullen D."/>
            <person name="Martin F."/>
            <person name="Rosso M.-N."/>
            <person name="Henrissat B."/>
            <person name="Hibbett D."/>
            <person name="Martinez A.T."/>
            <person name="Grigoriev I.V."/>
        </authorList>
    </citation>
    <scope>NUCLEOTIDE SEQUENCE</scope>
    <source>
        <strain evidence="1">CBS 247.69</strain>
    </source>
</reference>
<dbReference type="OrthoDB" id="3042126at2759"/>
<proteinExistence type="predicted"/>
<dbReference type="Proteomes" id="UP000807353">
    <property type="component" value="Unassembled WGS sequence"/>
</dbReference>
<dbReference type="AlphaFoldDB" id="A0A9P5Y6U9"/>
<sequence length="224" mass="24483">MTSRLEAMDTQRFDLSKRRSHSALSIMTRATSGHVSSLQGYKSPWLDYNTSAVNYSDMSSEISLTTSTADFGIAETAAATPLSNTSSASLTLEDGTNTSETHCGADGVKEEDHITTYTIIRPMARPSIRDFFSRPTSPANPISRSPSPIVFNTLNCFGSSDVFEDDVDQFQVQRALQLAGYSGVRVLVTEEKQVHSEELWRGVVQKMLYGSHSIEGVQSVVTSP</sequence>
<organism evidence="1 2">
    <name type="scientific">Collybia nuda</name>
    <dbReference type="NCBI Taxonomy" id="64659"/>
    <lineage>
        <taxon>Eukaryota</taxon>
        <taxon>Fungi</taxon>
        <taxon>Dikarya</taxon>
        <taxon>Basidiomycota</taxon>
        <taxon>Agaricomycotina</taxon>
        <taxon>Agaricomycetes</taxon>
        <taxon>Agaricomycetidae</taxon>
        <taxon>Agaricales</taxon>
        <taxon>Tricholomatineae</taxon>
        <taxon>Clitocybaceae</taxon>
        <taxon>Collybia</taxon>
    </lineage>
</organism>
<keyword evidence="2" id="KW-1185">Reference proteome</keyword>
<accession>A0A9P5Y6U9</accession>
<gene>
    <name evidence="1" type="ORF">BDZ94DRAFT_725329</name>
</gene>
<evidence type="ECO:0000313" key="1">
    <source>
        <dbReference type="EMBL" id="KAF9462376.1"/>
    </source>
</evidence>
<protein>
    <submittedName>
        <fullName evidence="1">Uncharacterized protein</fullName>
    </submittedName>
</protein>
<evidence type="ECO:0000313" key="2">
    <source>
        <dbReference type="Proteomes" id="UP000807353"/>
    </source>
</evidence>
<comment type="caution">
    <text evidence="1">The sequence shown here is derived from an EMBL/GenBank/DDBJ whole genome shotgun (WGS) entry which is preliminary data.</text>
</comment>
<dbReference type="EMBL" id="MU150272">
    <property type="protein sequence ID" value="KAF9462376.1"/>
    <property type="molecule type" value="Genomic_DNA"/>
</dbReference>
<name>A0A9P5Y6U9_9AGAR</name>